<evidence type="ECO:0000313" key="1">
    <source>
        <dbReference type="EMBL" id="NYT27560.1"/>
    </source>
</evidence>
<evidence type="ECO:0008006" key="3">
    <source>
        <dbReference type="Google" id="ProtNLM"/>
    </source>
</evidence>
<name>A0A853F5Q4_9GAMM</name>
<organism evidence="1 2">
    <name type="scientific">Candidatus Thiodubiliella endoseptemdiera</name>
    <dbReference type="NCBI Taxonomy" id="2738886"/>
    <lineage>
        <taxon>Bacteria</taxon>
        <taxon>Pseudomonadati</taxon>
        <taxon>Pseudomonadota</taxon>
        <taxon>Gammaproteobacteria</taxon>
        <taxon>Candidatus Pseudothioglobaceae</taxon>
        <taxon>Candidatus Thiodubiliella</taxon>
    </lineage>
</organism>
<evidence type="ECO:0000313" key="2">
    <source>
        <dbReference type="Proteomes" id="UP000568751"/>
    </source>
</evidence>
<reference evidence="1 2" key="1">
    <citation type="submission" date="2020-05" db="EMBL/GenBank/DDBJ databases">
        <title>Horizontal transmission and recombination maintain forever young bacterial symbiont genomes.</title>
        <authorList>
            <person name="Russell S.L."/>
            <person name="Pepper-Tunick E."/>
            <person name="Svedberg J."/>
            <person name="Byrne A."/>
            <person name="Ruelas Castillo J."/>
            <person name="Vollmers C."/>
            <person name="Beinart R.A."/>
            <person name="Corbett-Detig R."/>
        </authorList>
    </citation>
    <scope>NUCLEOTIDE SEQUENCE [LARGE SCALE GENOMIC DNA]</scope>
    <source>
        <strain evidence="1">455</strain>
    </source>
</reference>
<dbReference type="Proteomes" id="UP000568751">
    <property type="component" value="Unassembled WGS sequence"/>
</dbReference>
<sequence>MKRFKDNKLDTLRKKANYYYKDAIPNQISNIINARNKFFHNGILPNNKIIESVFCF</sequence>
<comment type="caution">
    <text evidence="1">The sequence shown here is derived from an EMBL/GenBank/DDBJ whole genome shotgun (WGS) entry which is preliminary data.</text>
</comment>
<dbReference type="AlphaFoldDB" id="A0A853F5Q4"/>
<gene>
    <name evidence="1" type="ORF">H0A76_06475</name>
</gene>
<dbReference type="EMBL" id="JACCHT010000001">
    <property type="protein sequence ID" value="NYT27560.1"/>
    <property type="molecule type" value="Genomic_DNA"/>
</dbReference>
<proteinExistence type="predicted"/>
<accession>A0A853F5Q4</accession>
<protein>
    <recommendedName>
        <fullName evidence="3">Apea-like HEPN domain-containing protein</fullName>
    </recommendedName>
</protein>